<sequence>MKKMTVLAHDLMLPYLHEHAVCADFTMGNGYDTLFLAKHARRVYAFDIQKEAFVITKKKAKEAQLDNIIYCEGSHVRMSSYIKEELDAAIFNFGYLPHGSEQLTTTLLTTKEAVPQALRLLKRKGVLVLCVYIGHEEGRKESAWLDTYVAGLSYPYLKITSGSPASPYLYVIEKRV</sequence>
<dbReference type="EMBL" id="JANGCH010000001">
    <property type="protein sequence ID" value="MCQ5120883.1"/>
    <property type="molecule type" value="Genomic_DNA"/>
</dbReference>
<dbReference type="PANTHER" id="PTHR35276">
    <property type="entry name" value="S-ADENOSYL-L-METHIONINE-DEPENDENT METHYLTRANSFERASES SUPERFAMILY PROTEIN"/>
    <property type="match status" value="1"/>
</dbReference>
<dbReference type="Gene3D" id="3.40.50.150">
    <property type="entry name" value="Vaccinia Virus protein VP39"/>
    <property type="match status" value="1"/>
</dbReference>
<dbReference type="Pfam" id="PF06962">
    <property type="entry name" value="rRNA_methylase"/>
    <property type="match status" value="1"/>
</dbReference>
<organism evidence="1 2">
    <name type="scientific">Massilicoli timonensis</name>
    <dbReference type="NCBI Taxonomy" id="2015901"/>
    <lineage>
        <taxon>Bacteria</taxon>
        <taxon>Bacillati</taxon>
        <taxon>Bacillota</taxon>
        <taxon>Erysipelotrichia</taxon>
        <taxon>Erysipelotrichales</taxon>
        <taxon>Erysipelotrichaceae</taxon>
        <taxon>Massilicoli</taxon>
    </lineage>
</organism>
<protein>
    <submittedName>
        <fullName evidence="1">Class I SAM-dependent methyltransferase</fullName>
    </submittedName>
</protein>
<comment type="caution">
    <text evidence="1">The sequence shown here is derived from an EMBL/GenBank/DDBJ whole genome shotgun (WGS) entry which is preliminary data.</text>
</comment>
<dbReference type="PANTHER" id="PTHR35276:SF1">
    <property type="entry name" value="TRNA (MNM(5)S(2)U34)-METHYLTRANSFERASE, CHLOROPLASTIC"/>
    <property type="match status" value="1"/>
</dbReference>
<dbReference type="InterPro" id="IPR010719">
    <property type="entry name" value="MnmM_MeTrfase"/>
</dbReference>
<proteinExistence type="predicted"/>
<dbReference type="RefSeq" id="WP_102269754.1">
    <property type="nucleotide sequence ID" value="NZ_CALVCM010000020.1"/>
</dbReference>
<reference evidence="1 2" key="1">
    <citation type="submission" date="2022-06" db="EMBL/GenBank/DDBJ databases">
        <title>Isolation of gut microbiota from human fecal samples.</title>
        <authorList>
            <person name="Pamer E.G."/>
            <person name="Barat B."/>
            <person name="Waligurski E."/>
            <person name="Medina S."/>
            <person name="Paddock L."/>
            <person name="Mostad J."/>
        </authorList>
    </citation>
    <scope>NUCLEOTIDE SEQUENCE [LARGE SCALE GENOMIC DNA]</scope>
    <source>
        <strain evidence="1 2">DFI.6.1</strain>
    </source>
</reference>
<accession>A0ABT1SI45</accession>
<keyword evidence="1" id="KW-0489">Methyltransferase</keyword>
<evidence type="ECO:0000313" key="1">
    <source>
        <dbReference type="EMBL" id="MCQ5120883.1"/>
    </source>
</evidence>
<keyword evidence="2" id="KW-1185">Reference proteome</keyword>
<dbReference type="CDD" id="cd02440">
    <property type="entry name" value="AdoMet_MTases"/>
    <property type="match status" value="1"/>
</dbReference>
<dbReference type="Proteomes" id="UP001524435">
    <property type="component" value="Unassembled WGS sequence"/>
</dbReference>
<dbReference type="GO" id="GO:0008168">
    <property type="term" value="F:methyltransferase activity"/>
    <property type="evidence" value="ECO:0007669"/>
    <property type="project" value="UniProtKB-KW"/>
</dbReference>
<name>A0ABT1SI45_9FIRM</name>
<dbReference type="SUPFAM" id="SSF53335">
    <property type="entry name" value="S-adenosyl-L-methionine-dependent methyltransferases"/>
    <property type="match status" value="1"/>
</dbReference>
<dbReference type="InterPro" id="IPR029063">
    <property type="entry name" value="SAM-dependent_MTases_sf"/>
</dbReference>
<gene>
    <name evidence="1" type="ORF">NE663_01250</name>
</gene>
<evidence type="ECO:0000313" key="2">
    <source>
        <dbReference type="Proteomes" id="UP001524435"/>
    </source>
</evidence>
<dbReference type="GO" id="GO:0032259">
    <property type="term" value="P:methylation"/>
    <property type="evidence" value="ECO:0007669"/>
    <property type="project" value="UniProtKB-KW"/>
</dbReference>
<keyword evidence="1" id="KW-0808">Transferase</keyword>